<evidence type="ECO:0000256" key="2">
    <source>
        <dbReference type="SAM" id="Phobius"/>
    </source>
</evidence>
<evidence type="ECO:0000256" key="1">
    <source>
        <dbReference type="SAM" id="MobiDB-lite"/>
    </source>
</evidence>
<feature type="transmembrane region" description="Helical" evidence="2">
    <location>
        <begin position="252"/>
        <end position="271"/>
    </location>
</feature>
<name>A0A7S4V3S0_9DINO</name>
<accession>A0A7S4V3S0</accession>
<proteinExistence type="predicted"/>
<feature type="transmembrane region" description="Helical" evidence="2">
    <location>
        <begin position="320"/>
        <end position="339"/>
    </location>
</feature>
<feature type="region of interest" description="Disordered" evidence="1">
    <location>
        <begin position="1"/>
        <end position="71"/>
    </location>
</feature>
<keyword evidence="2" id="KW-1133">Transmembrane helix</keyword>
<evidence type="ECO:0000313" key="3">
    <source>
        <dbReference type="EMBL" id="CAE4574819.1"/>
    </source>
</evidence>
<feature type="compositionally biased region" description="Acidic residues" evidence="1">
    <location>
        <begin position="50"/>
        <end position="67"/>
    </location>
</feature>
<dbReference type="EMBL" id="HBNR01021648">
    <property type="protein sequence ID" value="CAE4574819.1"/>
    <property type="molecule type" value="Transcribed_RNA"/>
</dbReference>
<feature type="transmembrane region" description="Helical" evidence="2">
    <location>
        <begin position="220"/>
        <end position="245"/>
    </location>
</feature>
<reference evidence="3" key="1">
    <citation type="submission" date="2021-01" db="EMBL/GenBank/DDBJ databases">
        <authorList>
            <person name="Corre E."/>
            <person name="Pelletier E."/>
            <person name="Niang G."/>
            <person name="Scheremetjew M."/>
            <person name="Finn R."/>
            <person name="Kale V."/>
            <person name="Holt S."/>
            <person name="Cochrane G."/>
            <person name="Meng A."/>
            <person name="Brown T."/>
            <person name="Cohen L."/>
        </authorList>
    </citation>
    <scope>NUCLEOTIDE SEQUENCE</scope>
    <source>
        <strain evidence="3">CCMP3105</strain>
    </source>
</reference>
<organism evidence="3">
    <name type="scientific">Alexandrium monilatum</name>
    <dbReference type="NCBI Taxonomy" id="311494"/>
    <lineage>
        <taxon>Eukaryota</taxon>
        <taxon>Sar</taxon>
        <taxon>Alveolata</taxon>
        <taxon>Dinophyceae</taxon>
        <taxon>Gonyaulacales</taxon>
        <taxon>Pyrocystaceae</taxon>
        <taxon>Alexandrium</taxon>
    </lineage>
</organism>
<feature type="compositionally biased region" description="Low complexity" evidence="1">
    <location>
        <begin position="20"/>
        <end position="39"/>
    </location>
</feature>
<gene>
    <name evidence="3" type="ORF">AMON00008_LOCUS14438</name>
</gene>
<keyword evidence="2" id="KW-0812">Transmembrane</keyword>
<protein>
    <submittedName>
        <fullName evidence="3">Uncharacterized protein</fullName>
    </submittedName>
</protein>
<sequence>MASTCPEASRSSPVLRKGSGTAPNTGDADADAATDGPLDSDPASDKQDAEDREGEGESDFEGDEDGDTTGHEADDWEELYACPLDVRFTQEKIHPFFYRRGPIVNVVPKIRAVLMREHSSADEILELVPPFNHIHCLRKGTELWSLDNRRLYALQLAAMEHWPRQCRVRLLCRDRLPRHKFKTQYRKFNTTSEGRTIDVCARYQQFDTWNWFNRAVELEWYYLSSRLGTLFSVFEILPVVGAVLYRTGVTGLGSRVPLVAGFALAFAVDFLRQRVLIFERRICELHVRAILDGDVKYIGGICRRSQHNDDGEEDPAPTSAVQLAAMLSLCLLLLLPYVLGVTRDKLRSSLLSCWTGLACVLAVQLASALRDAGGAAGPEQEKRLTPKHRE</sequence>
<dbReference type="AlphaFoldDB" id="A0A7S4V3S0"/>
<keyword evidence="2" id="KW-0472">Membrane</keyword>